<dbReference type="Proteomes" id="UP001174936">
    <property type="component" value="Unassembled WGS sequence"/>
</dbReference>
<keyword evidence="3" id="KW-1185">Reference proteome</keyword>
<gene>
    <name evidence="2" type="ORF">B0T16DRAFT_64070</name>
</gene>
<comment type="caution">
    <text evidence="2">The sequence shown here is derived from an EMBL/GenBank/DDBJ whole genome shotgun (WGS) entry which is preliminary data.</text>
</comment>
<dbReference type="InterPro" id="IPR010730">
    <property type="entry name" value="HET"/>
</dbReference>
<sequence length="687" mass="76477">MPCPICNDFKGGREKRERGKSVGLGTRNHKKTGLHWDQFANSATCFICDVLARGIRGCLQQHNIDESDVSSLDLFFYYEECVGDVADTNKELRIHLRDGRRFDIELFATEGDDCPIPSDWETFPTYHRTSPGTDSDAALATIEDWLKGCLGPSDEFCTAPIEAELPARVVDVGAGDAAMMRLVETHGTVARYICLSHCWGKEQIITTTRSTLKERLVEIKTGELPKTFRDAIALTRRLGVRYIWIDSLCIVQDDLRDWEVESAKMCDIYSRAYLTIAATHAKDGRGGLFRETPDFEVSGVAPANIAEYRVFFRERIDHHLDDSGAVGKVGYPTIAHYPILTRAWVYQERMLSTRVLHFGRYEIFFECRSDVRCECGGIGWHGCSAAAPAPVTKVVHADALDSEMPGGGAEWVDVARYYIARLWRTMVSSYTSLSITKSGDRLPAMGGLARHMAARRKSAYLAGLWEDALMDDLLWYCDGSSSSKKPRPVPRTAPTWSWASIDRYVLYTDEILLWDSEGPSWDYEREPYQHYARVEKCTVIPGGVDEFGTVSQGRLQVCGLAATGILQRGIETRMGRDSATYHVLFPNGVRLPVKADYLLDEAGGDQVLPGTEVKCLRMSWLQSGSWDIFMSLVLRPVSIPGASSIMYERIGCIRIDTKAGGGSGPSPAVDPAETVYCSVVEQAVVII</sequence>
<feature type="domain" description="Heterokaryon incompatibility" evidence="1">
    <location>
        <begin position="192"/>
        <end position="348"/>
    </location>
</feature>
<reference evidence="2" key="1">
    <citation type="submission" date="2023-06" db="EMBL/GenBank/DDBJ databases">
        <title>Genome-scale phylogeny and comparative genomics of the fungal order Sordariales.</title>
        <authorList>
            <consortium name="Lawrence Berkeley National Laboratory"/>
            <person name="Hensen N."/>
            <person name="Bonometti L."/>
            <person name="Westerberg I."/>
            <person name="Brannstrom I.O."/>
            <person name="Guillou S."/>
            <person name="Cros-Aarteil S."/>
            <person name="Calhoun S."/>
            <person name="Haridas S."/>
            <person name="Kuo A."/>
            <person name="Mondo S."/>
            <person name="Pangilinan J."/>
            <person name="Riley R."/>
            <person name="Labutti K."/>
            <person name="Andreopoulos B."/>
            <person name="Lipzen A."/>
            <person name="Chen C."/>
            <person name="Yanf M."/>
            <person name="Daum C."/>
            <person name="Ng V."/>
            <person name="Clum A."/>
            <person name="Steindorff A."/>
            <person name="Ohm R."/>
            <person name="Martin F."/>
            <person name="Silar P."/>
            <person name="Natvig D."/>
            <person name="Lalanne C."/>
            <person name="Gautier V."/>
            <person name="Ament-Velasquez S.L."/>
            <person name="Kruys A."/>
            <person name="Hutchinson M.I."/>
            <person name="Powell A.J."/>
            <person name="Barry K."/>
            <person name="Miller A.N."/>
            <person name="Grigoriev I.V."/>
            <person name="Debuchy R."/>
            <person name="Gladieux P."/>
            <person name="Thoren M.H."/>
            <person name="Johannesson H."/>
        </authorList>
    </citation>
    <scope>NUCLEOTIDE SEQUENCE</scope>
    <source>
        <strain evidence="2">SMH2532-1</strain>
    </source>
</reference>
<name>A0AA39YTY5_9PEZI</name>
<evidence type="ECO:0000313" key="3">
    <source>
        <dbReference type="Proteomes" id="UP001174936"/>
    </source>
</evidence>
<dbReference type="PANTHER" id="PTHR33112">
    <property type="entry name" value="DOMAIN PROTEIN, PUTATIVE-RELATED"/>
    <property type="match status" value="1"/>
</dbReference>
<evidence type="ECO:0000259" key="1">
    <source>
        <dbReference type="Pfam" id="PF06985"/>
    </source>
</evidence>
<protein>
    <submittedName>
        <fullName evidence="2">Heterokaryon incompatibility protein-domain-containing protein</fullName>
    </submittedName>
</protein>
<organism evidence="2 3">
    <name type="scientific">Cercophora newfieldiana</name>
    <dbReference type="NCBI Taxonomy" id="92897"/>
    <lineage>
        <taxon>Eukaryota</taxon>
        <taxon>Fungi</taxon>
        <taxon>Dikarya</taxon>
        <taxon>Ascomycota</taxon>
        <taxon>Pezizomycotina</taxon>
        <taxon>Sordariomycetes</taxon>
        <taxon>Sordariomycetidae</taxon>
        <taxon>Sordariales</taxon>
        <taxon>Lasiosphaeriaceae</taxon>
        <taxon>Cercophora</taxon>
    </lineage>
</organism>
<accession>A0AA39YTY5</accession>
<dbReference type="PANTHER" id="PTHR33112:SF13">
    <property type="entry name" value="HETEROKARYON INCOMPATIBILITY DOMAIN-CONTAINING PROTEIN"/>
    <property type="match status" value="1"/>
</dbReference>
<dbReference type="EMBL" id="JAULSV010000001">
    <property type="protein sequence ID" value="KAK0657597.1"/>
    <property type="molecule type" value="Genomic_DNA"/>
</dbReference>
<proteinExistence type="predicted"/>
<evidence type="ECO:0000313" key="2">
    <source>
        <dbReference type="EMBL" id="KAK0657597.1"/>
    </source>
</evidence>
<dbReference type="Pfam" id="PF06985">
    <property type="entry name" value="HET"/>
    <property type="match status" value="1"/>
</dbReference>
<dbReference type="AlphaFoldDB" id="A0AA39YTY5"/>